<dbReference type="Proteomes" id="UP000284779">
    <property type="component" value="Unassembled WGS sequence"/>
</dbReference>
<evidence type="ECO:0000313" key="1">
    <source>
        <dbReference type="EMBL" id="RHA20615.1"/>
    </source>
</evidence>
<name>A0A413RCR2_9FIRM</name>
<protein>
    <recommendedName>
        <fullName evidence="3">DUF551 domain-containing protein</fullName>
    </recommendedName>
</protein>
<accession>A0A413RCR2</accession>
<dbReference type="EMBL" id="QSFD01000001">
    <property type="protein sequence ID" value="RHA20615.1"/>
    <property type="molecule type" value="Genomic_DNA"/>
</dbReference>
<organism evidence="1 2">
    <name type="scientific">Eubacterium ventriosum</name>
    <dbReference type="NCBI Taxonomy" id="39496"/>
    <lineage>
        <taxon>Bacteria</taxon>
        <taxon>Bacillati</taxon>
        <taxon>Bacillota</taxon>
        <taxon>Clostridia</taxon>
        <taxon>Eubacteriales</taxon>
        <taxon>Eubacteriaceae</taxon>
        <taxon>Eubacterium</taxon>
    </lineage>
</organism>
<evidence type="ECO:0008006" key="3">
    <source>
        <dbReference type="Google" id="ProtNLM"/>
    </source>
</evidence>
<dbReference type="AlphaFoldDB" id="A0A413RCR2"/>
<gene>
    <name evidence="1" type="ORF">DW944_00150</name>
</gene>
<comment type="caution">
    <text evidence="1">The sequence shown here is derived from an EMBL/GenBank/DDBJ whole genome shotgun (WGS) entry which is preliminary data.</text>
</comment>
<evidence type="ECO:0000313" key="2">
    <source>
        <dbReference type="Proteomes" id="UP000284779"/>
    </source>
</evidence>
<dbReference type="RefSeq" id="WP_117969182.1">
    <property type="nucleotide sequence ID" value="NZ_CATWJF010000015.1"/>
</dbReference>
<reference evidence="1 2" key="1">
    <citation type="submission" date="2018-08" db="EMBL/GenBank/DDBJ databases">
        <title>A genome reference for cultivated species of the human gut microbiota.</title>
        <authorList>
            <person name="Zou Y."/>
            <person name="Xue W."/>
            <person name="Luo G."/>
        </authorList>
    </citation>
    <scope>NUCLEOTIDE SEQUENCE [LARGE SCALE GENOMIC DNA]</scope>
    <source>
        <strain evidence="1 2">AM44-11BH</strain>
    </source>
</reference>
<keyword evidence="2" id="KW-1185">Reference proteome</keyword>
<proteinExistence type="predicted"/>
<sequence>MAKVRITKELDSKNAQYFKLTKKRGKITAREAFEAMEESYYFGEYLIQFNVPEEAPMDLYEDGDEWRLYAVKELLEEEIYKAHQEGYEECKKDFNFEKTANNSWILCNERLPETFEPEAKAYLTTNEDGMIGVSYYHHGWSNGYESVFDIIAWQPLPEPYREEQEDGR</sequence>